<dbReference type="InterPro" id="IPR020051">
    <property type="entry name" value="SagB-type_dehydrogenase"/>
</dbReference>
<dbReference type="CDD" id="cd02142">
    <property type="entry name" value="McbC_SagB-like_oxidoreductase"/>
    <property type="match status" value="1"/>
</dbReference>
<dbReference type="PANTHER" id="PTHR43745">
    <property type="entry name" value="NITROREDUCTASE MJ1384-RELATED"/>
    <property type="match status" value="1"/>
</dbReference>
<gene>
    <name evidence="1" type="ORF">EL26_07545</name>
</gene>
<sequence>MKPEQFLHALHYDVERMIRPPGWRVDWDDSPLLYKLYRGVPSYPLSADVPLTLPPCTPSSEKTAQAPRLREWSHFLWVVNGLMAGSDAGYGMKFRKGFPSGGGLYPNEVYVYLKTQEVPQGLYHYDAAHHRVVLVREGAFDEALKRALGKRVEVGECFGAVMVSTVFWKNFFKYNNFAYRLQGLDTGVLLGQTLEAAKRFGFTAGVCYRFLDRAVNHLLGICEWKESVYAVVPLSVKPAEEWFGKPASASSKPTCAGDIICEYPVVCHQTLERSRWVKPYPLLQIMNEYAMLENTQEFKNAPAKEKTTFSADAAPAQTGQEVRRPRVGHLMNERSAASEQTCSGQEVILPRATPLAYDLAAVMRNRTSPGETFVLGGVTKEQLAALLQEASASLNYVHDLDFQAVRSNDFQARDAVSREGLISLEDWTIKPRLSLCISLSNVEGIPDGAYTYNAATHSLHLTRSGDPRSFLQQGLSAENVNLTQAPFCLHIGGESGHLTDTYGFRGYRIQQMEAGLLLHRLAVAATALRFNAHPLLDFDTSACDALYDLATCPSRCTLLQIPVGPHRPHPRFQGFLHE</sequence>
<dbReference type="eggNOG" id="COG0778">
    <property type="taxonomic scope" value="Bacteria"/>
</dbReference>
<dbReference type="GO" id="GO:0016491">
    <property type="term" value="F:oxidoreductase activity"/>
    <property type="evidence" value="ECO:0007669"/>
    <property type="project" value="InterPro"/>
</dbReference>
<dbReference type="AlphaFoldDB" id="A0A074LRM7"/>
<dbReference type="InterPro" id="IPR000415">
    <property type="entry name" value="Nitroreductase-like"/>
</dbReference>
<keyword evidence="2" id="KW-1185">Reference proteome</keyword>
<dbReference type="Proteomes" id="UP000027931">
    <property type="component" value="Unassembled WGS sequence"/>
</dbReference>
<proteinExistence type="predicted"/>
<accession>A0A074LRM7</accession>
<dbReference type="Gene3D" id="3.40.109.10">
    <property type="entry name" value="NADH Oxidase"/>
    <property type="match status" value="2"/>
</dbReference>
<dbReference type="EMBL" id="JMIR01000008">
    <property type="protein sequence ID" value="KEO83764.1"/>
    <property type="molecule type" value="Genomic_DNA"/>
</dbReference>
<evidence type="ECO:0008006" key="3">
    <source>
        <dbReference type="Google" id="ProtNLM"/>
    </source>
</evidence>
<organism evidence="1 2">
    <name type="scientific">Tumebacillus flagellatus</name>
    <dbReference type="NCBI Taxonomy" id="1157490"/>
    <lineage>
        <taxon>Bacteria</taxon>
        <taxon>Bacillati</taxon>
        <taxon>Bacillota</taxon>
        <taxon>Bacilli</taxon>
        <taxon>Bacillales</taxon>
        <taxon>Alicyclobacillaceae</taxon>
        <taxon>Tumebacillus</taxon>
    </lineage>
</organism>
<comment type="caution">
    <text evidence="1">The sequence shown here is derived from an EMBL/GenBank/DDBJ whole genome shotgun (WGS) entry which is preliminary data.</text>
</comment>
<name>A0A074LRM7_9BACL</name>
<evidence type="ECO:0000313" key="2">
    <source>
        <dbReference type="Proteomes" id="UP000027931"/>
    </source>
</evidence>
<dbReference type="InterPro" id="IPR052544">
    <property type="entry name" value="Bacteriocin_Proc_Enz"/>
</dbReference>
<dbReference type="STRING" id="1157490.EL26_07545"/>
<protein>
    <recommendedName>
        <fullName evidence="3">Nitroreductase domain-containing protein</fullName>
    </recommendedName>
</protein>
<evidence type="ECO:0000313" key="1">
    <source>
        <dbReference type="EMBL" id="KEO83764.1"/>
    </source>
</evidence>
<dbReference type="NCBIfam" id="TIGR03605">
    <property type="entry name" value="antibiot_sagB"/>
    <property type="match status" value="1"/>
</dbReference>
<dbReference type="OrthoDB" id="9801593at2"/>
<dbReference type="PANTHER" id="PTHR43745:SF2">
    <property type="entry name" value="NITROREDUCTASE MJ1384-RELATED"/>
    <property type="match status" value="1"/>
</dbReference>
<dbReference type="RefSeq" id="WP_038086148.1">
    <property type="nucleotide sequence ID" value="NZ_JMIR01000008.1"/>
</dbReference>
<reference evidence="1 2" key="1">
    <citation type="journal article" date="2013" name="Int. J. Syst. Evol. Microbiol.">
        <title>Tumebacillus flagellatus sp. nov., an alpha-amylase/pullulanase-producing bacterium isolated from cassava wastewater.</title>
        <authorList>
            <person name="Wang Q."/>
            <person name="Xie N."/>
            <person name="Qin Y."/>
            <person name="Shen N."/>
            <person name="Zhu J."/>
            <person name="Mi H."/>
            <person name="Huang R."/>
        </authorList>
    </citation>
    <scope>NUCLEOTIDE SEQUENCE [LARGE SCALE GENOMIC DNA]</scope>
    <source>
        <strain evidence="1 2">GST4</strain>
    </source>
</reference>